<organism evidence="1 2">
    <name type="scientific">Tritrichomonas musculus</name>
    <dbReference type="NCBI Taxonomy" id="1915356"/>
    <lineage>
        <taxon>Eukaryota</taxon>
        <taxon>Metamonada</taxon>
        <taxon>Parabasalia</taxon>
        <taxon>Tritrichomonadida</taxon>
        <taxon>Tritrichomonadidae</taxon>
        <taxon>Tritrichomonas</taxon>
    </lineage>
</organism>
<accession>A0ABR2GX64</accession>
<evidence type="ECO:0000313" key="2">
    <source>
        <dbReference type="Proteomes" id="UP001470230"/>
    </source>
</evidence>
<name>A0ABR2GX64_9EUKA</name>
<dbReference type="Proteomes" id="UP001470230">
    <property type="component" value="Unassembled WGS sequence"/>
</dbReference>
<protein>
    <submittedName>
        <fullName evidence="1">Uncharacterized protein</fullName>
    </submittedName>
</protein>
<keyword evidence="2" id="KW-1185">Reference proteome</keyword>
<proteinExistence type="predicted"/>
<gene>
    <name evidence="1" type="ORF">M9Y10_035641</name>
</gene>
<evidence type="ECO:0000313" key="1">
    <source>
        <dbReference type="EMBL" id="KAK8838221.1"/>
    </source>
</evidence>
<reference evidence="1 2" key="1">
    <citation type="submission" date="2024-04" db="EMBL/GenBank/DDBJ databases">
        <title>Tritrichomonas musculus Genome.</title>
        <authorList>
            <person name="Alves-Ferreira E."/>
            <person name="Grigg M."/>
            <person name="Lorenzi H."/>
            <person name="Galac M."/>
        </authorList>
    </citation>
    <scope>NUCLEOTIDE SEQUENCE [LARGE SCALE GENOMIC DNA]</scope>
    <source>
        <strain evidence="1 2">EAF2021</strain>
    </source>
</reference>
<sequence length="136" mass="16105">MNKNKQTMINLISYIIIFPQLPENEIKDFIVYIDNLNKIKAKETHPIFHWIVNGLISAIELKEPNQSVIPFIKSIVDFASRVYTKSILRRTIKYPCLPLPIHIIIPWLMSLTDTWLQVQLQFIDKMKRTKVINRFL</sequence>
<comment type="caution">
    <text evidence="1">The sequence shown here is derived from an EMBL/GenBank/DDBJ whole genome shotgun (WGS) entry which is preliminary data.</text>
</comment>
<dbReference type="EMBL" id="JAPFFF010000056">
    <property type="protein sequence ID" value="KAK8838221.1"/>
    <property type="molecule type" value="Genomic_DNA"/>
</dbReference>